<dbReference type="EnsemblMetazoa" id="AEPI010654-RA">
    <property type="protein sequence ID" value="AEPI010654-PA"/>
    <property type="gene ID" value="AEPI010654"/>
</dbReference>
<evidence type="ECO:0000313" key="1">
    <source>
        <dbReference type="EnsemblMetazoa" id="AEPI010654-PA"/>
    </source>
</evidence>
<reference evidence="1" key="2">
    <citation type="submission" date="2020-05" db="UniProtKB">
        <authorList>
            <consortium name="EnsemblMetazoa"/>
        </authorList>
    </citation>
    <scope>IDENTIFICATION</scope>
    <source>
        <strain evidence="1">Epiroticus2</strain>
    </source>
</reference>
<evidence type="ECO:0008006" key="3">
    <source>
        <dbReference type="Google" id="ProtNLM"/>
    </source>
</evidence>
<dbReference type="Pfam" id="PF14223">
    <property type="entry name" value="Retrotran_gag_2"/>
    <property type="match status" value="1"/>
</dbReference>
<accession>A0A182PUL7</accession>
<dbReference type="VEuPathDB" id="VectorBase:AEPI010654"/>
<keyword evidence="2" id="KW-1185">Reference proteome</keyword>
<dbReference type="Proteomes" id="UP000075885">
    <property type="component" value="Unassembled WGS sequence"/>
</dbReference>
<dbReference type="AlphaFoldDB" id="A0A182PUL7"/>
<protein>
    <recommendedName>
        <fullName evidence="3">Retrotransposon Copia-like N-terminal domain-containing protein</fullName>
    </recommendedName>
</protein>
<name>A0A182PUL7_9DIPT</name>
<evidence type="ECO:0000313" key="2">
    <source>
        <dbReference type="Proteomes" id="UP000075885"/>
    </source>
</evidence>
<proteinExistence type="predicted"/>
<organism evidence="1 2">
    <name type="scientific">Anopheles epiroticus</name>
    <dbReference type="NCBI Taxonomy" id="199890"/>
    <lineage>
        <taxon>Eukaryota</taxon>
        <taxon>Metazoa</taxon>
        <taxon>Ecdysozoa</taxon>
        <taxon>Arthropoda</taxon>
        <taxon>Hexapoda</taxon>
        <taxon>Insecta</taxon>
        <taxon>Pterygota</taxon>
        <taxon>Neoptera</taxon>
        <taxon>Endopterygota</taxon>
        <taxon>Diptera</taxon>
        <taxon>Nematocera</taxon>
        <taxon>Culicoidea</taxon>
        <taxon>Culicidae</taxon>
        <taxon>Anophelinae</taxon>
        <taxon>Anopheles</taxon>
    </lineage>
</organism>
<reference evidence="2" key="1">
    <citation type="submission" date="2013-03" db="EMBL/GenBank/DDBJ databases">
        <title>The Genome Sequence of Anopheles epiroticus epiroticus2.</title>
        <authorList>
            <consortium name="The Broad Institute Genomics Platform"/>
            <person name="Neafsey D.E."/>
            <person name="Howell P."/>
            <person name="Walker B."/>
            <person name="Young S.K."/>
            <person name="Zeng Q."/>
            <person name="Gargeya S."/>
            <person name="Fitzgerald M."/>
            <person name="Haas B."/>
            <person name="Abouelleil A."/>
            <person name="Allen A.W."/>
            <person name="Alvarado L."/>
            <person name="Arachchi H.M."/>
            <person name="Berlin A.M."/>
            <person name="Chapman S.B."/>
            <person name="Gainer-Dewar J."/>
            <person name="Goldberg J."/>
            <person name="Griggs A."/>
            <person name="Gujja S."/>
            <person name="Hansen M."/>
            <person name="Howarth C."/>
            <person name="Imamovic A."/>
            <person name="Ireland A."/>
            <person name="Larimer J."/>
            <person name="McCowan C."/>
            <person name="Murphy C."/>
            <person name="Pearson M."/>
            <person name="Poon T.W."/>
            <person name="Priest M."/>
            <person name="Roberts A."/>
            <person name="Saif S."/>
            <person name="Shea T."/>
            <person name="Sisk P."/>
            <person name="Sykes S."/>
            <person name="Wortman J."/>
            <person name="Nusbaum C."/>
            <person name="Birren B."/>
        </authorList>
    </citation>
    <scope>NUCLEOTIDE SEQUENCE [LARGE SCALE GENOMIC DNA]</scope>
    <source>
        <strain evidence="2">Epiroticus2</strain>
    </source>
</reference>
<sequence>MGECDREEFYRVAVLDGTNFVAWKFRMLSLLEEHDLRECIEVELANVAALKEVAGDSSEVKSQKQRALEKHKKKDKKCKSMLISRIHDDQLEHLQGRETPKQMWDALTSIYERKMLSLVPEYDTVVTSIESQPEEQLTMDFVSSSSK</sequence>